<feature type="signal peptide" evidence="1">
    <location>
        <begin position="1"/>
        <end position="18"/>
    </location>
</feature>
<proteinExistence type="predicted"/>
<evidence type="ECO:0000313" key="2">
    <source>
        <dbReference type="EMBL" id="KAK4873473.1"/>
    </source>
</evidence>
<reference evidence="3" key="1">
    <citation type="submission" date="2023-01" db="EMBL/GenBank/DDBJ databases">
        <title>Key to firefly adult light organ development and bioluminescence: homeobox transcription factors regulate luciferase expression and transportation to peroxisome.</title>
        <authorList>
            <person name="Fu X."/>
        </authorList>
    </citation>
    <scope>NUCLEOTIDE SEQUENCE [LARGE SCALE GENOMIC DNA]</scope>
</reference>
<organism evidence="2 3">
    <name type="scientific">Aquatica leii</name>
    <dbReference type="NCBI Taxonomy" id="1421715"/>
    <lineage>
        <taxon>Eukaryota</taxon>
        <taxon>Metazoa</taxon>
        <taxon>Ecdysozoa</taxon>
        <taxon>Arthropoda</taxon>
        <taxon>Hexapoda</taxon>
        <taxon>Insecta</taxon>
        <taxon>Pterygota</taxon>
        <taxon>Neoptera</taxon>
        <taxon>Endopterygota</taxon>
        <taxon>Coleoptera</taxon>
        <taxon>Polyphaga</taxon>
        <taxon>Elateriformia</taxon>
        <taxon>Elateroidea</taxon>
        <taxon>Lampyridae</taxon>
        <taxon>Luciolinae</taxon>
        <taxon>Aquatica</taxon>
    </lineage>
</organism>
<accession>A0AAN7P1W3</accession>
<protein>
    <recommendedName>
        <fullName evidence="4">Protease inhibitor</fullName>
    </recommendedName>
</protein>
<evidence type="ECO:0000256" key="1">
    <source>
        <dbReference type="SAM" id="SignalP"/>
    </source>
</evidence>
<dbReference type="Proteomes" id="UP001353858">
    <property type="component" value="Unassembled WGS sequence"/>
</dbReference>
<dbReference type="AlphaFoldDB" id="A0AAN7P1W3"/>
<feature type="chain" id="PRO_5042938119" description="Protease inhibitor" evidence="1">
    <location>
        <begin position="19"/>
        <end position="96"/>
    </location>
</feature>
<dbReference type="EMBL" id="JARPUR010000007">
    <property type="protein sequence ID" value="KAK4873473.1"/>
    <property type="molecule type" value="Genomic_DNA"/>
</dbReference>
<keyword evidence="1" id="KW-0732">Signal</keyword>
<comment type="caution">
    <text evidence="2">The sequence shown here is derived from an EMBL/GenBank/DDBJ whole genome shotgun (WGS) entry which is preliminary data.</text>
</comment>
<evidence type="ECO:0000313" key="3">
    <source>
        <dbReference type="Proteomes" id="UP001353858"/>
    </source>
</evidence>
<keyword evidence="3" id="KW-1185">Reference proteome</keyword>
<gene>
    <name evidence="2" type="ORF">RN001_015502</name>
</gene>
<name>A0AAN7P1W3_9COLE</name>
<evidence type="ECO:0008006" key="4">
    <source>
        <dbReference type="Google" id="ProtNLM"/>
    </source>
</evidence>
<sequence length="96" mass="10871">MKFIICVLSTFTVVSVLCTKFECEEGVPYKENECSECTCMKNRELKCGDNKPCLDPRETLLFNCKVGTKSEKGCNKCECIEDLGTICTNYECKNNQ</sequence>